<feature type="transmembrane region" description="Helical" evidence="7">
    <location>
        <begin position="58"/>
        <end position="76"/>
    </location>
</feature>
<feature type="transmembrane region" description="Helical" evidence="7">
    <location>
        <begin position="141"/>
        <end position="164"/>
    </location>
</feature>
<feature type="transmembrane region" description="Helical" evidence="7">
    <location>
        <begin position="233"/>
        <end position="254"/>
    </location>
</feature>
<feature type="transmembrane region" description="Helical" evidence="7">
    <location>
        <begin position="176"/>
        <end position="195"/>
    </location>
</feature>
<dbReference type="Pfam" id="PF07690">
    <property type="entry name" value="MFS_1"/>
    <property type="match status" value="1"/>
</dbReference>
<feature type="transmembrane region" description="Helical" evidence="7">
    <location>
        <begin position="445"/>
        <end position="467"/>
    </location>
</feature>
<dbReference type="PROSITE" id="PS50850">
    <property type="entry name" value="MFS"/>
    <property type="match status" value="1"/>
</dbReference>
<evidence type="ECO:0000256" key="2">
    <source>
        <dbReference type="ARBA" id="ARBA00022448"/>
    </source>
</evidence>
<evidence type="ECO:0000256" key="4">
    <source>
        <dbReference type="ARBA" id="ARBA00022692"/>
    </source>
</evidence>
<feature type="transmembrane region" description="Helical" evidence="7">
    <location>
        <begin position="317"/>
        <end position="338"/>
    </location>
</feature>
<dbReference type="RefSeq" id="WP_378531365.1">
    <property type="nucleotide sequence ID" value="NZ_JBHSBH010000005.1"/>
</dbReference>
<dbReference type="EMBL" id="JBHSBH010000005">
    <property type="protein sequence ID" value="MFC3995841.1"/>
    <property type="molecule type" value="Genomic_DNA"/>
</dbReference>
<keyword evidence="5 7" id="KW-1133">Transmembrane helix</keyword>
<evidence type="ECO:0000313" key="10">
    <source>
        <dbReference type="Proteomes" id="UP001595847"/>
    </source>
</evidence>
<keyword evidence="3" id="KW-1003">Cell membrane</keyword>
<dbReference type="Proteomes" id="UP001595847">
    <property type="component" value="Unassembled WGS sequence"/>
</dbReference>
<keyword evidence="10" id="KW-1185">Reference proteome</keyword>
<dbReference type="PANTHER" id="PTHR42718:SF46">
    <property type="entry name" value="BLR6921 PROTEIN"/>
    <property type="match status" value="1"/>
</dbReference>
<dbReference type="PANTHER" id="PTHR42718">
    <property type="entry name" value="MAJOR FACILITATOR SUPERFAMILY MULTIDRUG TRANSPORTER MFSC"/>
    <property type="match status" value="1"/>
</dbReference>
<name>A0ABV8FI74_9ACTN</name>
<dbReference type="InterPro" id="IPR011701">
    <property type="entry name" value="MFS"/>
</dbReference>
<gene>
    <name evidence="9" type="ORF">ACFOVU_07950</name>
</gene>
<protein>
    <submittedName>
        <fullName evidence="9">MFS transporter</fullName>
    </submittedName>
</protein>
<dbReference type="SUPFAM" id="SSF103473">
    <property type="entry name" value="MFS general substrate transporter"/>
    <property type="match status" value="2"/>
</dbReference>
<evidence type="ECO:0000256" key="7">
    <source>
        <dbReference type="SAM" id="Phobius"/>
    </source>
</evidence>
<keyword evidence="2" id="KW-0813">Transport</keyword>
<feature type="transmembrane region" description="Helical" evidence="7">
    <location>
        <begin position="21"/>
        <end position="46"/>
    </location>
</feature>
<reference evidence="10" key="1">
    <citation type="journal article" date="2019" name="Int. J. Syst. Evol. Microbiol.">
        <title>The Global Catalogue of Microorganisms (GCM) 10K type strain sequencing project: providing services to taxonomists for standard genome sequencing and annotation.</title>
        <authorList>
            <consortium name="The Broad Institute Genomics Platform"/>
            <consortium name="The Broad Institute Genome Sequencing Center for Infectious Disease"/>
            <person name="Wu L."/>
            <person name="Ma J."/>
        </authorList>
    </citation>
    <scope>NUCLEOTIDE SEQUENCE [LARGE SCALE GENOMIC DNA]</scope>
    <source>
        <strain evidence="10">TBRC 1826</strain>
    </source>
</reference>
<evidence type="ECO:0000256" key="5">
    <source>
        <dbReference type="ARBA" id="ARBA00022989"/>
    </source>
</evidence>
<feature type="transmembrane region" description="Helical" evidence="7">
    <location>
        <begin position="207"/>
        <end position="227"/>
    </location>
</feature>
<keyword evidence="4 7" id="KW-0812">Transmembrane</keyword>
<sequence length="484" mass="47824">MHSSTTGSPGGEPHTGWSGRLVRWAAVLILANVMADTVIGAPLLVLPQMLDHFGTDQAAWLNASAMLAGAMWAPLLGRSADIHGKRRVLVATLLMGGAGALVCLVAPSIWVFLLGRLLQGAAVAAVFLSVALIRQVCAPRVAMTAVGVVTSGSAIVGLVDSFFFEAVVAEFGFKSVFVVSALLAAVAAAGVRTLLPETPVTAGGRIDVAGAVLLGGSLAAVLGYVSLGPEYGWLSLGLLALLACGAAAFTRWVLVESRRPEPVVDIRRLGRPLVLTLLVVVLGAGAYQSLLQLFGLIAQVAPDQGRGYGLGGGSLGLLFAAPAAGVMVGGTLAGWLATRIGPARTLAGGVAIGTVATLGMFGAVARFPAAVLIAALLGFAAGAIVASGFNMATSVAPAGGQGVVSGLVQVMLAIGSVAMNVVGSAVLASTAVVAGGAAVNSAAGVHGYIAIALGAFVAATAVAIALARGGRRAEAAADAALPSG</sequence>
<feature type="transmembrane region" description="Helical" evidence="7">
    <location>
        <begin position="274"/>
        <end position="297"/>
    </location>
</feature>
<dbReference type="InterPro" id="IPR020846">
    <property type="entry name" value="MFS_dom"/>
</dbReference>
<feature type="transmembrane region" description="Helical" evidence="7">
    <location>
        <begin position="345"/>
        <end position="364"/>
    </location>
</feature>
<keyword evidence="6 7" id="KW-0472">Membrane</keyword>
<feature type="transmembrane region" description="Helical" evidence="7">
    <location>
        <begin position="88"/>
        <end position="111"/>
    </location>
</feature>
<dbReference type="InterPro" id="IPR036259">
    <property type="entry name" value="MFS_trans_sf"/>
</dbReference>
<evidence type="ECO:0000259" key="8">
    <source>
        <dbReference type="PROSITE" id="PS50850"/>
    </source>
</evidence>
<evidence type="ECO:0000256" key="6">
    <source>
        <dbReference type="ARBA" id="ARBA00023136"/>
    </source>
</evidence>
<evidence type="ECO:0000256" key="3">
    <source>
        <dbReference type="ARBA" id="ARBA00022475"/>
    </source>
</evidence>
<dbReference type="Gene3D" id="1.20.1250.20">
    <property type="entry name" value="MFS general substrate transporter like domains"/>
    <property type="match status" value="2"/>
</dbReference>
<proteinExistence type="predicted"/>
<comment type="caution">
    <text evidence="9">The sequence shown here is derived from an EMBL/GenBank/DDBJ whole genome shotgun (WGS) entry which is preliminary data.</text>
</comment>
<feature type="transmembrane region" description="Helical" evidence="7">
    <location>
        <begin position="117"/>
        <end position="134"/>
    </location>
</feature>
<feature type="transmembrane region" description="Helical" evidence="7">
    <location>
        <begin position="410"/>
        <end position="439"/>
    </location>
</feature>
<evidence type="ECO:0000256" key="1">
    <source>
        <dbReference type="ARBA" id="ARBA00004651"/>
    </source>
</evidence>
<comment type="subcellular location">
    <subcellularLocation>
        <location evidence="1">Cell membrane</location>
        <topology evidence="1">Multi-pass membrane protein</topology>
    </subcellularLocation>
</comment>
<organism evidence="9 10">
    <name type="scientific">Nocardiopsis sediminis</name>
    <dbReference type="NCBI Taxonomy" id="1778267"/>
    <lineage>
        <taxon>Bacteria</taxon>
        <taxon>Bacillati</taxon>
        <taxon>Actinomycetota</taxon>
        <taxon>Actinomycetes</taxon>
        <taxon>Streptosporangiales</taxon>
        <taxon>Nocardiopsidaceae</taxon>
        <taxon>Nocardiopsis</taxon>
    </lineage>
</organism>
<feature type="transmembrane region" description="Helical" evidence="7">
    <location>
        <begin position="370"/>
        <end position="389"/>
    </location>
</feature>
<feature type="domain" description="Major facilitator superfamily (MFS) profile" evidence="8">
    <location>
        <begin position="21"/>
        <end position="472"/>
    </location>
</feature>
<accession>A0ABV8FI74</accession>
<evidence type="ECO:0000313" key="9">
    <source>
        <dbReference type="EMBL" id="MFC3995841.1"/>
    </source>
</evidence>